<evidence type="ECO:0000256" key="6">
    <source>
        <dbReference type="SAM" id="Phobius"/>
    </source>
</evidence>
<comment type="subcellular location">
    <subcellularLocation>
        <location evidence="1">Cell membrane</location>
        <topology evidence="1">Multi-pass membrane protein</topology>
    </subcellularLocation>
</comment>
<evidence type="ECO:0000256" key="4">
    <source>
        <dbReference type="ARBA" id="ARBA00022989"/>
    </source>
</evidence>
<proteinExistence type="predicted"/>
<dbReference type="RefSeq" id="WP_087286404.1">
    <property type="nucleotide sequence ID" value="NZ_NFJD01000001.1"/>
</dbReference>
<evidence type="ECO:0000256" key="1">
    <source>
        <dbReference type="ARBA" id="ARBA00004651"/>
    </source>
</evidence>
<dbReference type="InterPro" id="IPR018385">
    <property type="entry name" value="C4_dicarb_anaerob_car-like"/>
</dbReference>
<feature type="transmembrane region" description="Helical" evidence="6">
    <location>
        <begin position="198"/>
        <end position="216"/>
    </location>
</feature>
<feature type="transmembrane region" description="Helical" evidence="6">
    <location>
        <begin position="7"/>
        <end position="26"/>
    </location>
</feature>
<dbReference type="EMBL" id="NFJD01000001">
    <property type="protein sequence ID" value="OUO57319.1"/>
    <property type="molecule type" value="Genomic_DNA"/>
</dbReference>
<feature type="transmembrane region" description="Helical" evidence="6">
    <location>
        <begin position="445"/>
        <end position="463"/>
    </location>
</feature>
<sequence length="464" mass="51174">MKKMLCNTYFLVFSIMVFVAALTWIVPSGLYDRVEADGRTYAVAGSYHSVAKNPQGIDAVLSAPVEGFTQCAEIIAFILVVGALFTIIERTGAINTLIKKVSFFFASRPKYKKLFIPVCMFLFSLCGAMFGMEEETLIFIPIFIPLALSLGYDTVIGMSIPFIGAFTGFSSAFVNPFTVGIAQTIAQLPMYSGWQYRVVIWFIFTSVVAGFFTWYGERVRKNPTKSLTYKMDLDKRAELKIINDVVVDESFRLTRAHKRVIASFVLGMGLLFYGVIRYQWYMIEIAAVFLGVSIACAYFGKLTLDQATNAIIDGAKSMIGVCILMALARSIVIVATNGHILDTFLHAMTQSVGGLHPILASQAMFVIQTVLNFFIASGSGQAVLTMPIMVPLGDLVNVSRQTVILAYQFGEGWGNPIIPTAPVTMGALALAGISYPMWVKWFLKLEVILVALSLILLIPAYYIW</sequence>
<dbReference type="GO" id="GO:0005886">
    <property type="term" value="C:plasma membrane"/>
    <property type="evidence" value="ECO:0007669"/>
    <property type="project" value="UniProtKB-SubCell"/>
</dbReference>
<gene>
    <name evidence="7" type="ORF">B5F75_00650</name>
</gene>
<dbReference type="AlphaFoldDB" id="A0A1Y4DI30"/>
<keyword evidence="2" id="KW-1003">Cell membrane</keyword>
<accession>A0A1Y4DI30</accession>
<feature type="transmembrane region" description="Helical" evidence="6">
    <location>
        <begin position="74"/>
        <end position="93"/>
    </location>
</feature>
<dbReference type="Pfam" id="PF03606">
    <property type="entry name" value="DcuC"/>
    <property type="match status" value="1"/>
</dbReference>
<feature type="transmembrane region" description="Helical" evidence="6">
    <location>
        <begin position="282"/>
        <end position="304"/>
    </location>
</feature>
<name>A0A1Y4DI30_9BACT</name>
<dbReference type="PANTHER" id="PTHR43652:SF2">
    <property type="entry name" value="BASIC AMINO ACID ANTIPORTER YFCC-RELATED"/>
    <property type="match status" value="1"/>
</dbReference>
<feature type="transmembrane region" description="Helical" evidence="6">
    <location>
        <begin position="162"/>
        <end position="186"/>
    </location>
</feature>
<dbReference type="OrthoDB" id="255482at2"/>
<evidence type="ECO:0000313" key="8">
    <source>
        <dbReference type="Proteomes" id="UP000196368"/>
    </source>
</evidence>
<protein>
    <recommendedName>
        <fullName evidence="9">C4-dicarboxylate ABC transporter</fullName>
    </recommendedName>
</protein>
<comment type="caution">
    <text evidence="7">The sequence shown here is derived from an EMBL/GenBank/DDBJ whole genome shotgun (WGS) entry which is preliminary data.</text>
</comment>
<dbReference type="InterPro" id="IPR051679">
    <property type="entry name" value="DASS-Related_Transporters"/>
</dbReference>
<organism evidence="7 8">
    <name type="scientific">Candidatus Avelusimicrobium gallicola</name>
    <dbReference type="NCBI Taxonomy" id="2562704"/>
    <lineage>
        <taxon>Bacteria</taxon>
        <taxon>Pseudomonadati</taxon>
        <taxon>Elusimicrobiota</taxon>
        <taxon>Elusimicrobia</taxon>
        <taxon>Elusimicrobiales</taxon>
        <taxon>Elusimicrobiaceae</taxon>
        <taxon>Candidatus Avelusimicrobium</taxon>
    </lineage>
</organism>
<keyword evidence="3 6" id="KW-0812">Transmembrane</keyword>
<evidence type="ECO:0000313" key="7">
    <source>
        <dbReference type="EMBL" id="OUO57319.1"/>
    </source>
</evidence>
<evidence type="ECO:0008006" key="9">
    <source>
        <dbReference type="Google" id="ProtNLM"/>
    </source>
</evidence>
<reference evidence="8" key="1">
    <citation type="submission" date="2017-04" db="EMBL/GenBank/DDBJ databases">
        <title>Function of individual gut microbiota members based on whole genome sequencing of pure cultures obtained from chicken caecum.</title>
        <authorList>
            <person name="Medvecky M."/>
            <person name="Cejkova D."/>
            <person name="Polansky O."/>
            <person name="Karasova D."/>
            <person name="Kubasova T."/>
            <person name="Cizek A."/>
            <person name="Rychlik I."/>
        </authorList>
    </citation>
    <scope>NUCLEOTIDE SEQUENCE [LARGE SCALE GENOMIC DNA]</scope>
    <source>
        <strain evidence="8">An273</strain>
    </source>
</reference>
<keyword evidence="8" id="KW-1185">Reference proteome</keyword>
<keyword evidence="5 6" id="KW-0472">Membrane</keyword>
<evidence type="ECO:0000256" key="3">
    <source>
        <dbReference type="ARBA" id="ARBA00022692"/>
    </source>
</evidence>
<feature type="transmembrane region" description="Helical" evidence="6">
    <location>
        <begin position="260"/>
        <end position="276"/>
    </location>
</feature>
<keyword evidence="4 6" id="KW-1133">Transmembrane helix</keyword>
<evidence type="ECO:0000256" key="2">
    <source>
        <dbReference type="ARBA" id="ARBA00022475"/>
    </source>
</evidence>
<feature type="transmembrane region" description="Helical" evidence="6">
    <location>
        <begin position="416"/>
        <end position="438"/>
    </location>
</feature>
<dbReference type="Proteomes" id="UP000196368">
    <property type="component" value="Unassembled WGS sequence"/>
</dbReference>
<feature type="transmembrane region" description="Helical" evidence="6">
    <location>
        <begin position="114"/>
        <end position="132"/>
    </location>
</feature>
<feature type="transmembrane region" description="Helical" evidence="6">
    <location>
        <begin position="138"/>
        <end position="155"/>
    </location>
</feature>
<dbReference type="PANTHER" id="PTHR43652">
    <property type="entry name" value="BASIC AMINO ACID ANTIPORTER YFCC-RELATED"/>
    <property type="match status" value="1"/>
</dbReference>
<evidence type="ECO:0000256" key="5">
    <source>
        <dbReference type="ARBA" id="ARBA00023136"/>
    </source>
</evidence>